<sequence length="589" mass="65874">MNAKSAFDSGNFFRRAIFAALLIGLFILHTVFSFDGLTSRTGIDQAQVGREVARGNGLTTKFIRPITLQQMIENEKEINLLHIPETYHSPLNILVYAGVLKMVGADDFENYKMEVNDKLYKLDRIIAITCATFFLIAIGLNYLLISRIFDAKIASIVALIMVFSDYMWKITQTGLPQMLMLTLFSAACYLAWRAVEAQEAERKPLVPALLSGFFFGLLALSHWMTLWIFIGYFIFACFYFRPRGVIAIGLALIMLFFIAGPIIFYWTQTGDAKGTAFHAIHAGGADNAMRQFDGTFNVKGILARTAQSTLLQISNVHNYLGGLILAPAFFLCLAHPFKRSSIAIFRWNILIMWIFASIGMGIYGLTKSQLDPNQLHLLFAPLMCGYGIALISIIWSHCPLSQQAGFLGNLHIAVILLITAAPLILHIKQLSDNKRPSTSINGVDMYSLNGPLHKVTDNEDIIISDQPWAVAWYADRHAIWLPQSYDDFSKIEAIAEGGNPIAGLHISSMSYRGEDIQTSLYKNRDLAALAYIPWITYFTRNESASIMSKNASIAPLIDPQIGRYPHKASLSGLFEPSTYYSRTKIRVRN</sequence>
<feature type="transmembrane region" description="Helical" evidence="1">
    <location>
        <begin position="319"/>
        <end position="337"/>
    </location>
</feature>
<keyword evidence="1" id="KW-0472">Membrane</keyword>
<dbReference type="AlphaFoldDB" id="A0A2S7U5Q6"/>
<dbReference type="Proteomes" id="UP000239907">
    <property type="component" value="Unassembled WGS sequence"/>
</dbReference>
<evidence type="ECO:0000256" key="1">
    <source>
        <dbReference type="SAM" id="Phobius"/>
    </source>
</evidence>
<feature type="transmembrane region" description="Helical" evidence="1">
    <location>
        <begin position="12"/>
        <end position="32"/>
    </location>
</feature>
<reference evidence="2 3" key="1">
    <citation type="submission" date="2016-12" db="EMBL/GenBank/DDBJ databases">
        <title>Study of bacterial adaptation to deep sea.</title>
        <authorList>
            <person name="Song J."/>
            <person name="Yoshizawa S."/>
            <person name="Kogure K."/>
        </authorList>
    </citation>
    <scope>NUCLEOTIDE SEQUENCE [LARGE SCALE GENOMIC DNA]</scope>
    <source>
        <strain evidence="2 3">SAORIC-165</strain>
    </source>
</reference>
<feature type="transmembrane region" description="Helical" evidence="1">
    <location>
        <begin position="151"/>
        <end position="168"/>
    </location>
</feature>
<evidence type="ECO:0000313" key="2">
    <source>
        <dbReference type="EMBL" id="PQJ29900.1"/>
    </source>
</evidence>
<feature type="transmembrane region" description="Helical" evidence="1">
    <location>
        <begin position="212"/>
        <end position="238"/>
    </location>
</feature>
<feature type="transmembrane region" description="Helical" evidence="1">
    <location>
        <begin position="245"/>
        <end position="266"/>
    </location>
</feature>
<keyword evidence="1" id="KW-1133">Transmembrane helix</keyword>
<name>A0A2S7U5Q6_9BACT</name>
<feature type="transmembrane region" description="Helical" evidence="1">
    <location>
        <begin position="375"/>
        <end position="395"/>
    </location>
</feature>
<keyword evidence="3" id="KW-1185">Reference proteome</keyword>
<evidence type="ECO:0008006" key="4">
    <source>
        <dbReference type="Google" id="ProtNLM"/>
    </source>
</evidence>
<dbReference type="RefSeq" id="WP_105044413.1">
    <property type="nucleotide sequence ID" value="NZ_MQWA01000001.1"/>
</dbReference>
<keyword evidence="1" id="KW-0812">Transmembrane</keyword>
<dbReference type="EMBL" id="MQWA01000001">
    <property type="protein sequence ID" value="PQJ29900.1"/>
    <property type="molecule type" value="Genomic_DNA"/>
</dbReference>
<accession>A0A2S7U5Q6</accession>
<gene>
    <name evidence="2" type="ORF">BSZ32_16355</name>
</gene>
<evidence type="ECO:0000313" key="3">
    <source>
        <dbReference type="Proteomes" id="UP000239907"/>
    </source>
</evidence>
<comment type="caution">
    <text evidence="2">The sequence shown here is derived from an EMBL/GenBank/DDBJ whole genome shotgun (WGS) entry which is preliminary data.</text>
</comment>
<proteinExistence type="predicted"/>
<organism evidence="2 3">
    <name type="scientific">Rubritalea profundi</name>
    <dbReference type="NCBI Taxonomy" id="1658618"/>
    <lineage>
        <taxon>Bacteria</taxon>
        <taxon>Pseudomonadati</taxon>
        <taxon>Verrucomicrobiota</taxon>
        <taxon>Verrucomicrobiia</taxon>
        <taxon>Verrucomicrobiales</taxon>
        <taxon>Rubritaleaceae</taxon>
        <taxon>Rubritalea</taxon>
    </lineage>
</organism>
<feature type="transmembrane region" description="Helical" evidence="1">
    <location>
        <begin position="344"/>
        <end position="363"/>
    </location>
</feature>
<feature type="transmembrane region" description="Helical" evidence="1">
    <location>
        <begin position="125"/>
        <end position="145"/>
    </location>
</feature>
<protein>
    <recommendedName>
        <fullName evidence="4">Glycosyltransferase RgtA/B/C/D-like domain-containing protein</fullName>
    </recommendedName>
</protein>
<dbReference type="OrthoDB" id="9762504at2"/>
<feature type="transmembrane region" description="Helical" evidence="1">
    <location>
        <begin position="407"/>
        <end position="427"/>
    </location>
</feature>